<dbReference type="AlphaFoldDB" id="A0AA39M0R4"/>
<dbReference type="Proteomes" id="UP001175271">
    <property type="component" value="Unassembled WGS sequence"/>
</dbReference>
<organism evidence="2 3">
    <name type="scientific">Steinernema hermaphroditum</name>
    <dbReference type="NCBI Taxonomy" id="289476"/>
    <lineage>
        <taxon>Eukaryota</taxon>
        <taxon>Metazoa</taxon>
        <taxon>Ecdysozoa</taxon>
        <taxon>Nematoda</taxon>
        <taxon>Chromadorea</taxon>
        <taxon>Rhabditida</taxon>
        <taxon>Tylenchina</taxon>
        <taxon>Panagrolaimomorpha</taxon>
        <taxon>Strongyloidoidea</taxon>
        <taxon>Steinernematidae</taxon>
        <taxon>Steinernema</taxon>
    </lineage>
</organism>
<comment type="caution">
    <text evidence="2">The sequence shown here is derived from an EMBL/GenBank/DDBJ whole genome shotgun (WGS) entry which is preliminary data.</text>
</comment>
<dbReference type="InterPro" id="IPR042178">
    <property type="entry name" value="Serpin_sf_1"/>
</dbReference>
<dbReference type="Gene3D" id="3.30.497.10">
    <property type="entry name" value="Antithrombin, subunit I, domain 2"/>
    <property type="match status" value="1"/>
</dbReference>
<dbReference type="Pfam" id="PF00079">
    <property type="entry name" value="Serpin"/>
    <property type="match status" value="1"/>
</dbReference>
<evidence type="ECO:0000259" key="1">
    <source>
        <dbReference type="Pfam" id="PF00079"/>
    </source>
</evidence>
<feature type="domain" description="Serpin" evidence="1">
    <location>
        <begin position="1"/>
        <end position="62"/>
    </location>
</feature>
<gene>
    <name evidence="2" type="ORF">QR680_012429</name>
</gene>
<accession>A0AA39M0R4</accession>
<protein>
    <recommendedName>
        <fullName evidence="1">Serpin domain-containing protein</fullName>
    </recommendedName>
</protein>
<dbReference type="Gene3D" id="2.30.39.10">
    <property type="entry name" value="Alpha-1-antitrypsin, domain 1"/>
    <property type="match status" value="1"/>
</dbReference>
<dbReference type="InterPro" id="IPR023796">
    <property type="entry name" value="Serpin_dom"/>
</dbReference>
<keyword evidence="3" id="KW-1185">Reference proteome</keyword>
<dbReference type="SUPFAM" id="SSF56574">
    <property type="entry name" value="Serpins"/>
    <property type="match status" value="1"/>
</dbReference>
<dbReference type="InterPro" id="IPR042185">
    <property type="entry name" value="Serpin_sf_2"/>
</dbReference>
<reference evidence="2" key="1">
    <citation type="submission" date="2023-06" db="EMBL/GenBank/DDBJ databases">
        <title>Genomic analysis of the entomopathogenic nematode Steinernema hermaphroditum.</title>
        <authorList>
            <person name="Schwarz E.M."/>
            <person name="Heppert J.K."/>
            <person name="Baniya A."/>
            <person name="Schwartz H.T."/>
            <person name="Tan C.-H."/>
            <person name="Antoshechkin I."/>
            <person name="Sternberg P.W."/>
            <person name="Goodrich-Blair H."/>
            <person name="Dillman A.R."/>
        </authorList>
    </citation>
    <scope>NUCLEOTIDE SEQUENCE</scope>
    <source>
        <strain evidence="2">PS9179</strain>
        <tissue evidence="2">Whole animal</tissue>
    </source>
</reference>
<dbReference type="EMBL" id="JAUCMV010000002">
    <property type="protein sequence ID" value="KAK0416344.1"/>
    <property type="molecule type" value="Genomic_DNA"/>
</dbReference>
<name>A0AA39M0R4_9BILA</name>
<sequence>MPKFRTESDFDVVESLKALGVQRGFDDDADFGGIANQRMAINSLVTIEADEKGVTVAASSAFKLVPICGMMCG</sequence>
<proteinExistence type="predicted"/>
<evidence type="ECO:0000313" key="2">
    <source>
        <dbReference type="EMBL" id="KAK0416344.1"/>
    </source>
</evidence>
<dbReference type="InterPro" id="IPR036186">
    <property type="entry name" value="Serpin_sf"/>
</dbReference>
<evidence type="ECO:0000313" key="3">
    <source>
        <dbReference type="Proteomes" id="UP001175271"/>
    </source>
</evidence>